<keyword evidence="7 9" id="KW-0496">Mitochondrion</keyword>
<dbReference type="AlphaFoldDB" id="A0AA88H259"/>
<evidence type="ECO:0000256" key="2">
    <source>
        <dbReference type="ARBA" id="ARBA00022448"/>
    </source>
</evidence>
<evidence type="ECO:0000256" key="3">
    <source>
        <dbReference type="ARBA" id="ARBA00022660"/>
    </source>
</evidence>
<keyword evidence="6 9" id="KW-0249">Electron transport</keyword>
<comment type="similarity">
    <text evidence="1 9">Belongs to the complex I NDUFS4 subunit family.</text>
</comment>
<comment type="caution">
    <text evidence="10">The sequence shown here is derived from an EMBL/GenBank/DDBJ whole genome shotgun (WGS) entry which is preliminary data.</text>
</comment>
<keyword evidence="4 9" id="KW-0999">Mitochondrion inner membrane</keyword>
<evidence type="ECO:0000256" key="1">
    <source>
        <dbReference type="ARBA" id="ARBA00005882"/>
    </source>
</evidence>
<proteinExistence type="inferred from homology"/>
<dbReference type="Proteomes" id="UP000816034">
    <property type="component" value="Unassembled WGS sequence"/>
</dbReference>
<keyword evidence="3 9" id="KW-0679">Respiratory chain</keyword>
<protein>
    <recommendedName>
        <fullName evidence="9">NADH dehydrogenase [ubiquinone] iron-sulfur protein 4, mitochondrial</fullName>
    </recommendedName>
</protein>
<evidence type="ECO:0000256" key="5">
    <source>
        <dbReference type="ARBA" id="ARBA00022946"/>
    </source>
</evidence>
<keyword evidence="11" id="KW-1185">Reference proteome</keyword>
<evidence type="ECO:0000256" key="4">
    <source>
        <dbReference type="ARBA" id="ARBA00022792"/>
    </source>
</evidence>
<dbReference type="PANTHER" id="PTHR12219">
    <property type="entry name" value="NADH-UBIQUINONE OXIDOREDUCTASE"/>
    <property type="match status" value="1"/>
</dbReference>
<comment type="function">
    <text evidence="9">Accessory subunit of the mitochondrial membrane respiratory chain NADH dehydrogenase (Complex I), that is believed not to be involved in catalysis. Complex I functions in the transfer of electrons from NADH to the respiratory chain. The immediate electron acceptor for the enzyme is believed to be ubiquinone.</text>
</comment>
<gene>
    <name evidence="10" type="ORF">C9374_012536</name>
</gene>
<keyword evidence="8 9" id="KW-0472">Membrane</keyword>
<reference evidence="10 11" key="1">
    <citation type="journal article" date="2018" name="BMC Genomics">
        <title>The genome of Naegleria lovaniensis, the basis for a comparative approach to unravel pathogenicity factors of the human pathogenic amoeba N. fowleri.</title>
        <authorList>
            <person name="Liechti N."/>
            <person name="Schurch N."/>
            <person name="Bruggmann R."/>
            <person name="Wittwer M."/>
        </authorList>
    </citation>
    <scope>NUCLEOTIDE SEQUENCE [LARGE SCALE GENOMIC DNA]</scope>
    <source>
        <strain evidence="10 11">ATCC 30569</strain>
    </source>
</reference>
<accession>A0AA88H259</accession>
<evidence type="ECO:0000256" key="9">
    <source>
        <dbReference type="RuleBase" id="RU367010"/>
    </source>
</evidence>
<dbReference type="GO" id="GO:0005743">
    <property type="term" value="C:mitochondrial inner membrane"/>
    <property type="evidence" value="ECO:0007669"/>
    <property type="project" value="UniProtKB-SubCell"/>
</dbReference>
<dbReference type="Pfam" id="PF04800">
    <property type="entry name" value="NDUS4"/>
    <property type="match status" value="1"/>
</dbReference>
<dbReference type="GeneID" id="68104990"/>
<dbReference type="GO" id="GO:0022900">
    <property type="term" value="P:electron transport chain"/>
    <property type="evidence" value="ECO:0007669"/>
    <property type="project" value="InterPro"/>
</dbReference>
<evidence type="ECO:0000313" key="11">
    <source>
        <dbReference type="Proteomes" id="UP000816034"/>
    </source>
</evidence>
<evidence type="ECO:0000256" key="7">
    <source>
        <dbReference type="ARBA" id="ARBA00023128"/>
    </source>
</evidence>
<dbReference type="Gene3D" id="3.30.160.190">
    <property type="entry name" value="atu1810 like domain"/>
    <property type="match status" value="1"/>
</dbReference>
<comment type="subcellular location">
    <subcellularLocation>
        <location evidence="9">Mitochondrion inner membrane</location>
        <topology evidence="9">Peripheral membrane protein</topology>
        <orientation evidence="9">Matrix side</orientation>
    </subcellularLocation>
</comment>
<dbReference type="PANTHER" id="PTHR12219:SF8">
    <property type="entry name" value="NADH DEHYDROGENASE [UBIQUINONE] IRON-SULFUR PROTEIN 4, MITOCHONDRIAL"/>
    <property type="match status" value="1"/>
</dbReference>
<dbReference type="InterPro" id="IPR006885">
    <property type="entry name" value="NADH_UbQ_FeS_4_mit-like"/>
</dbReference>
<evidence type="ECO:0000256" key="8">
    <source>
        <dbReference type="ARBA" id="ARBA00023136"/>
    </source>
</evidence>
<keyword evidence="2 9" id="KW-0813">Transport</keyword>
<evidence type="ECO:0000256" key="6">
    <source>
        <dbReference type="ARBA" id="ARBA00022982"/>
    </source>
</evidence>
<dbReference type="InterPro" id="IPR038532">
    <property type="entry name" value="NDUFS4-like_sf"/>
</dbReference>
<organism evidence="10 11">
    <name type="scientific">Naegleria lovaniensis</name>
    <name type="common">Amoeba</name>
    <dbReference type="NCBI Taxonomy" id="51637"/>
    <lineage>
        <taxon>Eukaryota</taxon>
        <taxon>Discoba</taxon>
        <taxon>Heterolobosea</taxon>
        <taxon>Tetramitia</taxon>
        <taxon>Eutetramitia</taxon>
        <taxon>Vahlkampfiidae</taxon>
        <taxon>Naegleria</taxon>
    </lineage>
</organism>
<evidence type="ECO:0000313" key="10">
    <source>
        <dbReference type="EMBL" id="KAG2392284.1"/>
    </source>
</evidence>
<dbReference type="RefSeq" id="XP_044554178.1">
    <property type="nucleotide sequence ID" value="XM_044688313.1"/>
</dbReference>
<keyword evidence="5 9" id="KW-0809">Transit peptide</keyword>
<dbReference type="EMBL" id="PYSW02000005">
    <property type="protein sequence ID" value="KAG2392284.1"/>
    <property type="molecule type" value="Genomic_DNA"/>
</dbReference>
<name>A0AA88H259_NAELO</name>
<sequence length="162" mass="18856">MRSNMKSLLSLSNKFVMNNNKSSLNKLSCVQYSFYSTESNTGHGSLISGVPKDQLSRTVRIYRPSKSATQQGISKTLKWRVEWKKHSAHGEVWHDPMMGWNATNDPLMTTYMYFNSLEDATDYCKRHGFEYEIEDPESKKSVEPEGKSYAAKFKYRKEEEDW</sequence>